<organism evidence="1 2">
    <name type="scientific">Papaver nudicaule</name>
    <name type="common">Iceland poppy</name>
    <dbReference type="NCBI Taxonomy" id="74823"/>
    <lineage>
        <taxon>Eukaryota</taxon>
        <taxon>Viridiplantae</taxon>
        <taxon>Streptophyta</taxon>
        <taxon>Embryophyta</taxon>
        <taxon>Tracheophyta</taxon>
        <taxon>Spermatophyta</taxon>
        <taxon>Magnoliopsida</taxon>
        <taxon>Ranunculales</taxon>
        <taxon>Papaveraceae</taxon>
        <taxon>Papaveroideae</taxon>
        <taxon>Papaver</taxon>
    </lineage>
</organism>
<accession>A0AA42AY00</accession>
<dbReference type="SUPFAM" id="SSF48403">
    <property type="entry name" value="Ankyrin repeat"/>
    <property type="match status" value="1"/>
</dbReference>
<dbReference type="Proteomes" id="UP001177140">
    <property type="component" value="Unassembled WGS sequence"/>
</dbReference>
<protein>
    <submittedName>
        <fullName evidence="1">Uncharacterized protein</fullName>
    </submittedName>
</protein>
<gene>
    <name evidence="1" type="ORF">MKW94_014863</name>
</gene>
<dbReference type="PANTHER" id="PTHR46224">
    <property type="entry name" value="ANKYRIN REPEAT FAMILY PROTEIN"/>
    <property type="match status" value="1"/>
</dbReference>
<evidence type="ECO:0000313" key="1">
    <source>
        <dbReference type="EMBL" id="MCL7043920.1"/>
    </source>
</evidence>
<proteinExistence type="predicted"/>
<dbReference type="AlphaFoldDB" id="A0AA42AY00"/>
<dbReference type="EMBL" id="JAJJMA010252018">
    <property type="protein sequence ID" value="MCL7043920.1"/>
    <property type="molecule type" value="Genomic_DNA"/>
</dbReference>
<sequence length="93" mass="10537">MRMGANPEIPTHTNMYPLHHAAKEGHNGVIIFLHSFKNDINVDVSNDFGLPLQFACAYGQHETVKMLLQRYNANVNNFSSLHNIVKIFLITCI</sequence>
<name>A0AA42AY00_PAPNU</name>
<dbReference type="InterPro" id="IPR051616">
    <property type="entry name" value="Cul2-RING_E3_ligase_SR"/>
</dbReference>
<evidence type="ECO:0000313" key="2">
    <source>
        <dbReference type="Proteomes" id="UP001177140"/>
    </source>
</evidence>
<dbReference type="InterPro" id="IPR002110">
    <property type="entry name" value="Ankyrin_rpt"/>
</dbReference>
<keyword evidence="2" id="KW-1185">Reference proteome</keyword>
<feature type="non-terminal residue" evidence="1">
    <location>
        <position position="1"/>
    </location>
</feature>
<dbReference type="InterPro" id="IPR036770">
    <property type="entry name" value="Ankyrin_rpt-contain_sf"/>
</dbReference>
<dbReference type="SMART" id="SM00248">
    <property type="entry name" value="ANK"/>
    <property type="match status" value="2"/>
</dbReference>
<dbReference type="Pfam" id="PF12796">
    <property type="entry name" value="Ank_2"/>
    <property type="match status" value="1"/>
</dbReference>
<comment type="caution">
    <text evidence="1">The sequence shown here is derived from an EMBL/GenBank/DDBJ whole genome shotgun (WGS) entry which is preliminary data.</text>
</comment>
<reference evidence="1" key="1">
    <citation type="submission" date="2022-03" db="EMBL/GenBank/DDBJ databases">
        <title>A functionally conserved STORR gene fusion in Papaver species that diverged 16.8 million years ago.</title>
        <authorList>
            <person name="Catania T."/>
        </authorList>
    </citation>
    <scope>NUCLEOTIDE SEQUENCE</scope>
    <source>
        <strain evidence="1">S-191538</strain>
    </source>
</reference>
<dbReference type="PANTHER" id="PTHR46224:SF64">
    <property type="entry name" value="IQ MOTIF AND ANKYRIN REPEAT DOMAIN-CONTAINING PROTEIN 1"/>
    <property type="match status" value="1"/>
</dbReference>
<dbReference type="Gene3D" id="1.25.40.20">
    <property type="entry name" value="Ankyrin repeat-containing domain"/>
    <property type="match status" value="1"/>
</dbReference>